<evidence type="ECO:0000313" key="3">
    <source>
        <dbReference type="Proteomes" id="UP000239001"/>
    </source>
</evidence>
<feature type="transmembrane region" description="Helical" evidence="1">
    <location>
        <begin position="117"/>
        <end position="141"/>
    </location>
</feature>
<keyword evidence="1" id="KW-1133">Transmembrane helix</keyword>
<dbReference type="GO" id="GO:0016740">
    <property type="term" value="F:transferase activity"/>
    <property type="evidence" value="ECO:0007669"/>
    <property type="project" value="UniProtKB-KW"/>
</dbReference>
<feature type="transmembrane region" description="Helical" evidence="1">
    <location>
        <begin position="322"/>
        <end position="340"/>
    </location>
</feature>
<dbReference type="Proteomes" id="UP000239001">
    <property type="component" value="Unassembled WGS sequence"/>
</dbReference>
<gene>
    <name evidence="2" type="ORF">C7H19_17220</name>
</gene>
<feature type="transmembrane region" description="Helical" evidence="1">
    <location>
        <begin position="18"/>
        <end position="36"/>
    </location>
</feature>
<feature type="transmembrane region" description="Helical" evidence="1">
    <location>
        <begin position="200"/>
        <end position="216"/>
    </location>
</feature>
<protein>
    <submittedName>
        <fullName evidence="2">Glycosyltransferase</fullName>
    </submittedName>
</protein>
<keyword evidence="3" id="KW-1185">Reference proteome</keyword>
<feature type="transmembrane region" description="Helical" evidence="1">
    <location>
        <begin position="222"/>
        <end position="241"/>
    </location>
</feature>
<feature type="transmembrane region" description="Helical" evidence="1">
    <location>
        <begin position="393"/>
        <end position="411"/>
    </location>
</feature>
<keyword evidence="1" id="KW-0812">Transmembrane</keyword>
<keyword evidence="2" id="KW-0808">Transferase</keyword>
<evidence type="ECO:0000313" key="2">
    <source>
        <dbReference type="EMBL" id="PSF35299.1"/>
    </source>
</evidence>
<feature type="transmembrane region" description="Helical" evidence="1">
    <location>
        <begin position="253"/>
        <end position="275"/>
    </location>
</feature>
<organism evidence="2 3">
    <name type="scientific">Aphanothece hegewaldii CCALA 016</name>
    <dbReference type="NCBI Taxonomy" id="2107694"/>
    <lineage>
        <taxon>Bacteria</taxon>
        <taxon>Bacillati</taxon>
        <taxon>Cyanobacteriota</taxon>
        <taxon>Cyanophyceae</taxon>
        <taxon>Oscillatoriophycideae</taxon>
        <taxon>Chroococcales</taxon>
        <taxon>Aphanothecaceae</taxon>
        <taxon>Aphanothece</taxon>
    </lineage>
</organism>
<accession>A0A2T1LUQ5</accession>
<name>A0A2T1LUQ5_9CHRO</name>
<feature type="transmembrane region" description="Helical" evidence="1">
    <location>
        <begin position="175"/>
        <end position="193"/>
    </location>
</feature>
<reference evidence="2 3" key="1">
    <citation type="submission" date="2018-03" db="EMBL/GenBank/DDBJ databases">
        <title>The ancient ancestry and fast evolution of plastids.</title>
        <authorList>
            <person name="Moore K.R."/>
            <person name="Magnabosco C."/>
            <person name="Momper L."/>
            <person name="Gold D.A."/>
            <person name="Bosak T."/>
            <person name="Fournier G.P."/>
        </authorList>
    </citation>
    <scope>NUCLEOTIDE SEQUENCE [LARGE SCALE GENOMIC DNA]</scope>
    <source>
        <strain evidence="2 3">CCALA 016</strain>
    </source>
</reference>
<dbReference type="EMBL" id="PXOH01000021">
    <property type="protein sequence ID" value="PSF35299.1"/>
    <property type="molecule type" value="Genomic_DNA"/>
</dbReference>
<sequence>MGVVFLFGQNRFSKNRELILVSIWIVLGLFLRFTQLTSKPPWTDEFATMVFSLGNDFRSVPINQLISVETLLQPLKINPDATINDVISLIVQEDNHPPLYFVLCHWWVKLFPTDGEYVSLFAMRSLPAIFGVLAIPFSYLLGKLAFRSTLAGQFSAAMMAMSPYGIYLAQEARHYTLGVIFVIASLCCLVIGIRFLNERRLIPLWLVLLWIIINSLGWLTHYFFSITLGAELLTLLVFLLYQIKIQKFYFNNWLRIFFVILGTLTTAAVWFLTVVPRDYGKGMINWLIHYVTGFLSFISPIVQLISGWIVMITLLPIESKSLIIILLSGLIMILFWVWLIPILNHVFKKAWQQPSLKLGLAVLTGFFAITNILFLFITYAMRLDITKAARYNFTYFPSVIALMGVALSILWQQNKIKNNFLQIKTGKQAVIIILLMGFLSSLTVGYNLGYRKYYLPDQLVKLIQKKSTEPVLIATSYRNLVQTGEMMGIARELKNASFTKNVSFYLIPDDSLTKLQKNLQGLLDKISFPVDVWAINTRDDFRENFNGKLQLQGCEENLENQTYINGYVYQHFQCPKPLPIKS</sequence>
<feature type="transmembrane region" description="Helical" evidence="1">
    <location>
        <begin position="360"/>
        <end position="381"/>
    </location>
</feature>
<comment type="caution">
    <text evidence="2">The sequence shown here is derived from an EMBL/GenBank/DDBJ whole genome shotgun (WGS) entry which is preliminary data.</text>
</comment>
<feature type="transmembrane region" description="Helical" evidence="1">
    <location>
        <begin position="287"/>
        <end position="310"/>
    </location>
</feature>
<dbReference type="OrthoDB" id="416237at2"/>
<evidence type="ECO:0000256" key="1">
    <source>
        <dbReference type="SAM" id="Phobius"/>
    </source>
</evidence>
<reference evidence="2 3" key="2">
    <citation type="submission" date="2018-03" db="EMBL/GenBank/DDBJ databases">
        <authorList>
            <person name="Keele B.F."/>
        </authorList>
    </citation>
    <scope>NUCLEOTIDE SEQUENCE [LARGE SCALE GENOMIC DNA]</scope>
    <source>
        <strain evidence="2 3">CCALA 016</strain>
    </source>
</reference>
<feature type="transmembrane region" description="Helical" evidence="1">
    <location>
        <begin position="431"/>
        <end position="449"/>
    </location>
</feature>
<keyword evidence="1" id="KW-0472">Membrane</keyword>
<dbReference type="AlphaFoldDB" id="A0A2T1LUQ5"/>
<feature type="transmembrane region" description="Helical" evidence="1">
    <location>
        <begin position="150"/>
        <end position="169"/>
    </location>
</feature>
<proteinExistence type="predicted"/>